<dbReference type="Proteomes" id="UP000658514">
    <property type="component" value="Unassembled WGS sequence"/>
</dbReference>
<keyword evidence="1" id="KW-0812">Transmembrane</keyword>
<evidence type="ECO:0000313" key="3">
    <source>
        <dbReference type="Proteomes" id="UP000658514"/>
    </source>
</evidence>
<name>A0ABR8A7G6_9CYAN</name>
<keyword evidence="1" id="KW-1133">Transmembrane helix</keyword>
<organism evidence="2 3">
    <name type="scientific">Calothrix parietina FACHB-288</name>
    <dbReference type="NCBI Taxonomy" id="2692896"/>
    <lineage>
        <taxon>Bacteria</taxon>
        <taxon>Bacillati</taxon>
        <taxon>Cyanobacteriota</taxon>
        <taxon>Cyanophyceae</taxon>
        <taxon>Nostocales</taxon>
        <taxon>Calotrichaceae</taxon>
        <taxon>Calothrix</taxon>
    </lineage>
</organism>
<sequence>MVDYYFYLEAVLMATVKLGVSLSQIIAAEFINKQVIAKANKIYVGNMTTPTRNQL</sequence>
<protein>
    <submittedName>
        <fullName evidence="2">Uncharacterized protein</fullName>
    </submittedName>
</protein>
<feature type="transmembrane region" description="Helical" evidence="1">
    <location>
        <begin position="6"/>
        <end position="31"/>
    </location>
</feature>
<evidence type="ECO:0000256" key="1">
    <source>
        <dbReference type="SAM" id="Phobius"/>
    </source>
</evidence>
<keyword evidence="3" id="KW-1185">Reference proteome</keyword>
<dbReference type="EMBL" id="JACJQH010000005">
    <property type="protein sequence ID" value="MBD2194722.1"/>
    <property type="molecule type" value="Genomic_DNA"/>
</dbReference>
<accession>A0ABR8A7G6</accession>
<reference evidence="2 3" key="1">
    <citation type="journal article" date="2020" name="ISME J.">
        <title>Comparative genomics reveals insights into cyanobacterial evolution and habitat adaptation.</title>
        <authorList>
            <person name="Chen M.Y."/>
            <person name="Teng W.K."/>
            <person name="Zhao L."/>
            <person name="Hu C.X."/>
            <person name="Zhou Y.K."/>
            <person name="Han B.P."/>
            <person name="Song L.R."/>
            <person name="Shu W.S."/>
        </authorList>
    </citation>
    <scope>NUCLEOTIDE SEQUENCE [LARGE SCALE GENOMIC DNA]</scope>
    <source>
        <strain evidence="2 3">FACHB-288</strain>
    </source>
</reference>
<proteinExistence type="predicted"/>
<comment type="caution">
    <text evidence="2">The sequence shown here is derived from an EMBL/GenBank/DDBJ whole genome shotgun (WGS) entry which is preliminary data.</text>
</comment>
<gene>
    <name evidence="2" type="ORF">H6G24_04330</name>
</gene>
<evidence type="ECO:0000313" key="2">
    <source>
        <dbReference type="EMBL" id="MBD2194722.1"/>
    </source>
</evidence>
<keyword evidence="1" id="KW-0472">Membrane</keyword>